<dbReference type="PANTHER" id="PTHR43224">
    <property type="entry name" value="AMIDINOTRANSFERASE"/>
    <property type="match status" value="1"/>
</dbReference>
<dbReference type="InterPro" id="IPR014541">
    <property type="entry name" value="Amdntrnsf_FN0238"/>
</dbReference>
<dbReference type="Proteomes" id="UP000298488">
    <property type="component" value="Unassembled WGS sequence"/>
</dbReference>
<reference evidence="1 2" key="1">
    <citation type="submission" date="2019-03" db="EMBL/GenBank/DDBJ databases">
        <title>Genomics of glacier-inhabiting Cryobacterium strains.</title>
        <authorList>
            <person name="Liu Q."/>
            <person name="Xin Y.-H."/>
        </authorList>
    </citation>
    <scope>NUCLEOTIDE SEQUENCE [LARGE SCALE GENOMIC DNA]</scope>
    <source>
        <strain evidence="1 2">CGMCC 1.10440</strain>
    </source>
</reference>
<organism evidence="1 2">
    <name type="scientific">Terrimesophilobacter mesophilus</name>
    <dbReference type="NCBI Taxonomy" id="433647"/>
    <lineage>
        <taxon>Bacteria</taxon>
        <taxon>Bacillati</taxon>
        <taxon>Actinomycetota</taxon>
        <taxon>Actinomycetes</taxon>
        <taxon>Micrococcales</taxon>
        <taxon>Microbacteriaceae</taxon>
        <taxon>Terrimesophilobacter</taxon>
    </lineage>
</organism>
<dbReference type="Gene3D" id="3.75.10.10">
    <property type="entry name" value="L-arginine/glycine Amidinotransferase, Chain A"/>
    <property type="match status" value="1"/>
</dbReference>
<dbReference type="SUPFAM" id="SSF55909">
    <property type="entry name" value="Pentein"/>
    <property type="match status" value="1"/>
</dbReference>
<proteinExistence type="predicted"/>
<keyword evidence="2" id="KW-1185">Reference proteome</keyword>
<comment type="caution">
    <text evidence="1">The sequence shown here is derived from an EMBL/GenBank/DDBJ whole genome shotgun (WGS) entry which is preliminary data.</text>
</comment>
<name>A0A4R8V9W0_9MICO</name>
<accession>A0A4R8V9W0</accession>
<protein>
    <submittedName>
        <fullName evidence="1">Amidinotransferase</fullName>
    </submittedName>
</protein>
<dbReference type="PIRSF" id="PIRSF028188">
    <property type="entry name" value="Amdntrnsf_FN0238"/>
    <property type="match status" value="1"/>
</dbReference>
<dbReference type="PANTHER" id="PTHR43224:SF1">
    <property type="entry name" value="AMIDINOTRANSFERASE"/>
    <property type="match status" value="1"/>
</dbReference>
<evidence type="ECO:0000313" key="2">
    <source>
        <dbReference type="Proteomes" id="UP000298488"/>
    </source>
</evidence>
<dbReference type="EMBL" id="SOFI01000003">
    <property type="protein sequence ID" value="TFB79964.1"/>
    <property type="molecule type" value="Genomic_DNA"/>
</dbReference>
<dbReference type="NCBIfam" id="NF046062">
    <property type="entry name" value="citrull_CtlX"/>
    <property type="match status" value="1"/>
</dbReference>
<keyword evidence="1" id="KW-0808">Transferase</keyword>
<dbReference type="OrthoDB" id="9788268at2"/>
<dbReference type="RefSeq" id="WP_104095829.1">
    <property type="nucleotide sequence ID" value="NZ_JACHBP010000001.1"/>
</dbReference>
<dbReference type="AlphaFoldDB" id="A0A4R8V9W0"/>
<dbReference type="Pfam" id="PF19420">
    <property type="entry name" value="DDAH_eukar"/>
    <property type="match status" value="1"/>
</dbReference>
<dbReference type="GO" id="GO:0016740">
    <property type="term" value="F:transferase activity"/>
    <property type="evidence" value="ECO:0007669"/>
    <property type="project" value="UniProtKB-KW"/>
</dbReference>
<evidence type="ECO:0000313" key="1">
    <source>
        <dbReference type="EMBL" id="TFB79964.1"/>
    </source>
</evidence>
<sequence length="328" mass="35653">MTAQAPSAVVLVRPHHFDVNPVTAADNVFQTAEPNHSAARATSAYRETTALAEALQAAGVRVHLFEDERTDRPDSVFPNNWISTHIGGHVAVYPMFAPNRRLERRQDILDLLKAEYRVQDIIDYSGLEVDGLYLEGTGAMVLDNDERVAYVARSNRADPIALERFCTNFGYEPMVFDAADPSGTPIYHTNVLMCIATDFVLAGVSMMQPDARRAEIVERLSAGGREVVDLDFDQICDFAGNAMELSGTNGRILAMSRRGADSLRPDQRAVIERSCRIVTVDVPTIELSGGSVRCMIAGIHLTPRRTGVSPAGISPAGADAAPTLFASH</sequence>
<gene>
    <name evidence="1" type="ORF">E3N84_07850</name>
</gene>